<comment type="caution">
    <text evidence="1">The sequence shown here is derived from an EMBL/GenBank/DDBJ whole genome shotgun (WGS) entry which is preliminary data.</text>
</comment>
<protein>
    <submittedName>
        <fullName evidence="1">Uncharacterized protein</fullName>
    </submittedName>
</protein>
<proteinExistence type="predicted"/>
<evidence type="ECO:0000313" key="2">
    <source>
        <dbReference type="Proteomes" id="UP001239019"/>
    </source>
</evidence>
<reference evidence="1 2" key="1">
    <citation type="submission" date="2023-08" db="EMBL/GenBank/DDBJ databases">
        <title>Whole-genome sequencing of halo(alkali)philic microorganisms from hypersaline lakes.</title>
        <authorList>
            <person name="Sorokin D.Y."/>
            <person name="Abbas B."/>
            <person name="Merkel A.Y."/>
        </authorList>
    </citation>
    <scope>NUCLEOTIDE SEQUENCE [LARGE SCALE GENOMIC DNA]</scope>
    <source>
        <strain evidence="1 2">AB-CW4</strain>
    </source>
</reference>
<dbReference type="PROSITE" id="PS51257">
    <property type="entry name" value="PROKAR_LIPOPROTEIN"/>
    <property type="match status" value="1"/>
</dbReference>
<gene>
    <name evidence="1" type="ORF">RBH19_05375</name>
</gene>
<name>A0ABU0W5K5_9GAMM</name>
<dbReference type="RefSeq" id="WP_306727778.1">
    <property type="nucleotide sequence ID" value="NZ_JAVDDT010000002.1"/>
</dbReference>
<dbReference type="EMBL" id="JAVDDT010000002">
    <property type="protein sequence ID" value="MDQ2069294.1"/>
    <property type="molecule type" value="Genomic_DNA"/>
</dbReference>
<dbReference type="Proteomes" id="UP001239019">
    <property type="component" value="Unassembled WGS sequence"/>
</dbReference>
<evidence type="ECO:0000313" key="1">
    <source>
        <dbReference type="EMBL" id="MDQ2069294.1"/>
    </source>
</evidence>
<keyword evidence="2" id="KW-1185">Reference proteome</keyword>
<accession>A0ABU0W5K5</accession>
<sequence>MDKKLPILVVCAVLAGCGGSPEEKIASHLNETSAVLEFGWEVSDVRFARDQYYAHISLPGQYDLAGQLPRETENAVQGLCPAGEQDAASGDFWRGEDRFDAFRLIASNT</sequence>
<organism evidence="1 2">
    <name type="scientific">Natronospira bacteriovora</name>
    <dbReference type="NCBI Taxonomy" id="3069753"/>
    <lineage>
        <taxon>Bacteria</taxon>
        <taxon>Pseudomonadati</taxon>
        <taxon>Pseudomonadota</taxon>
        <taxon>Gammaproteobacteria</taxon>
        <taxon>Natronospirales</taxon>
        <taxon>Natronospiraceae</taxon>
        <taxon>Natronospira</taxon>
    </lineage>
</organism>